<comment type="caution">
    <text evidence="1">The sequence shown here is derived from an EMBL/GenBank/DDBJ whole genome shotgun (WGS) entry which is preliminary data.</text>
</comment>
<accession>A0ABV0P7T5</accession>
<proteinExistence type="predicted"/>
<gene>
    <name evidence="1" type="ORF">GOODEAATRI_025664</name>
</gene>
<dbReference type="EMBL" id="JAHRIO010063020">
    <property type="protein sequence ID" value="MEQ2179505.1"/>
    <property type="molecule type" value="Genomic_DNA"/>
</dbReference>
<organism evidence="1 2">
    <name type="scientific">Goodea atripinnis</name>
    <dbReference type="NCBI Taxonomy" id="208336"/>
    <lineage>
        <taxon>Eukaryota</taxon>
        <taxon>Metazoa</taxon>
        <taxon>Chordata</taxon>
        <taxon>Craniata</taxon>
        <taxon>Vertebrata</taxon>
        <taxon>Euteleostomi</taxon>
        <taxon>Actinopterygii</taxon>
        <taxon>Neopterygii</taxon>
        <taxon>Teleostei</taxon>
        <taxon>Neoteleostei</taxon>
        <taxon>Acanthomorphata</taxon>
        <taxon>Ovalentaria</taxon>
        <taxon>Atherinomorphae</taxon>
        <taxon>Cyprinodontiformes</taxon>
        <taxon>Goodeidae</taxon>
        <taxon>Goodea</taxon>
    </lineage>
</organism>
<sequence length="108" mass="12344">MNSGVSIISVAADVKKRVCTAQNPDLNLLEHLCDELEWRLQFCFSHPTMNTLLNLMEDVCRIVKVSIWWVHQRIGPCRLRIGRHQSSCTCKSRQTITSGNMVYLDVAL</sequence>
<protein>
    <submittedName>
        <fullName evidence="1">Uncharacterized protein</fullName>
    </submittedName>
</protein>
<name>A0ABV0P7T5_9TELE</name>
<evidence type="ECO:0000313" key="1">
    <source>
        <dbReference type="EMBL" id="MEQ2179505.1"/>
    </source>
</evidence>
<evidence type="ECO:0000313" key="2">
    <source>
        <dbReference type="Proteomes" id="UP001476798"/>
    </source>
</evidence>
<reference evidence="1 2" key="1">
    <citation type="submission" date="2021-06" db="EMBL/GenBank/DDBJ databases">
        <authorList>
            <person name="Palmer J.M."/>
        </authorList>
    </citation>
    <scope>NUCLEOTIDE SEQUENCE [LARGE SCALE GENOMIC DNA]</scope>
    <source>
        <strain evidence="1 2">GA_2019</strain>
        <tissue evidence="1">Muscle</tissue>
    </source>
</reference>
<keyword evidence="2" id="KW-1185">Reference proteome</keyword>
<dbReference type="Proteomes" id="UP001476798">
    <property type="component" value="Unassembled WGS sequence"/>
</dbReference>